<accession>A0ABV7AKX1</accession>
<feature type="compositionally biased region" description="Low complexity" evidence="1">
    <location>
        <begin position="113"/>
        <end position="123"/>
    </location>
</feature>
<dbReference type="EMBL" id="JBHRSK010000015">
    <property type="protein sequence ID" value="MFC2969834.1"/>
    <property type="molecule type" value="Genomic_DNA"/>
</dbReference>
<dbReference type="PANTHER" id="PTHR34475">
    <property type="match status" value="1"/>
</dbReference>
<dbReference type="Gene3D" id="1.10.260.40">
    <property type="entry name" value="lambda repressor-like DNA-binding domains"/>
    <property type="match status" value="1"/>
</dbReference>
<evidence type="ECO:0000313" key="4">
    <source>
        <dbReference type="EMBL" id="MFC2969834.1"/>
    </source>
</evidence>
<evidence type="ECO:0000256" key="2">
    <source>
        <dbReference type="SAM" id="Phobius"/>
    </source>
</evidence>
<keyword evidence="2" id="KW-1133">Transmembrane helix</keyword>
<evidence type="ECO:0000256" key="1">
    <source>
        <dbReference type="SAM" id="MobiDB-lite"/>
    </source>
</evidence>
<proteinExistence type="predicted"/>
<evidence type="ECO:0000313" key="5">
    <source>
        <dbReference type="Proteomes" id="UP001595443"/>
    </source>
</evidence>
<dbReference type="Pfam" id="PF13413">
    <property type="entry name" value="HTH_25"/>
    <property type="match status" value="1"/>
</dbReference>
<evidence type="ECO:0000259" key="3">
    <source>
        <dbReference type="Pfam" id="PF13464"/>
    </source>
</evidence>
<feature type="domain" description="Cytoskeleton protein RodZ-like C-terminal" evidence="3">
    <location>
        <begin position="316"/>
        <end position="384"/>
    </location>
</feature>
<reference evidence="5" key="1">
    <citation type="journal article" date="2019" name="Int. J. Syst. Evol. Microbiol.">
        <title>The Global Catalogue of Microorganisms (GCM) 10K type strain sequencing project: providing services to taxonomists for standard genome sequencing and annotation.</title>
        <authorList>
            <consortium name="The Broad Institute Genomics Platform"/>
            <consortium name="The Broad Institute Genome Sequencing Center for Infectious Disease"/>
            <person name="Wu L."/>
            <person name="Ma J."/>
        </authorList>
    </citation>
    <scope>NUCLEOTIDE SEQUENCE [LARGE SCALE GENOMIC DNA]</scope>
    <source>
        <strain evidence="5">KCTC 62192</strain>
    </source>
</reference>
<keyword evidence="2" id="KW-0812">Transmembrane</keyword>
<sequence>MIGRRTPPSTADEQKPKGFDDFELRLGDVMRGERATLGKSLLDVQRELKIKATYVAAIENCDVSAFETQGFVAGYVRSYARYLGMDPEWAYARFCAEANFSASPGLSVGTVGSSSKSASAKPAARPKKEYRDPLADPNATFVPRGQAMFSGIEPRAIGSLLVLVALIGAIGYGGWSVLQQVQRVQLAPVDQAPGAVADLDPLAGIATGAEDKTAQLSVPAADKIDRLHRPQALDVPVMVSRDGPIASIKPGSLGALSSAPEESGITMAAAAPEPAPQAAAAPAVAPAADQAQTQARAEPGQVKVVADAAPSVQIFAVRPAWVRVRAADGTVLFEKILDAGEHYTVPQTEEPATLRAGNSGSVYFTVNGKTYGPAAPGAHVVKKLALTAGNLTDKYALADPKADPALASYVAVAQAQQ</sequence>
<protein>
    <submittedName>
        <fullName evidence="4">Helix-turn-helix domain-containing protein</fullName>
    </submittedName>
</protein>
<comment type="caution">
    <text evidence="4">The sequence shown here is derived from an EMBL/GenBank/DDBJ whole genome shotgun (WGS) entry which is preliminary data.</text>
</comment>
<gene>
    <name evidence="4" type="ORF">ACFOES_17175</name>
</gene>
<organism evidence="4 5">
    <name type="scientific">Acidimangrovimonas pyrenivorans</name>
    <dbReference type="NCBI Taxonomy" id="2030798"/>
    <lineage>
        <taxon>Bacteria</taxon>
        <taxon>Pseudomonadati</taxon>
        <taxon>Pseudomonadota</taxon>
        <taxon>Alphaproteobacteria</taxon>
        <taxon>Rhodobacterales</taxon>
        <taxon>Paracoccaceae</taxon>
        <taxon>Acidimangrovimonas</taxon>
    </lineage>
</organism>
<dbReference type="PANTHER" id="PTHR34475:SF1">
    <property type="entry name" value="CYTOSKELETON PROTEIN RODZ"/>
    <property type="match status" value="1"/>
</dbReference>
<dbReference type="InterPro" id="IPR050400">
    <property type="entry name" value="Bact_Cytoskel_RodZ"/>
</dbReference>
<feature type="transmembrane region" description="Helical" evidence="2">
    <location>
        <begin position="156"/>
        <end position="175"/>
    </location>
</feature>
<dbReference type="Proteomes" id="UP001595443">
    <property type="component" value="Unassembled WGS sequence"/>
</dbReference>
<dbReference type="RefSeq" id="WP_377834594.1">
    <property type="nucleotide sequence ID" value="NZ_JBHRSK010000015.1"/>
</dbReference>
<feature type="region of interest" description="Disordered" evidence="1">
    <location>
        <begin position="109"/>
        <end position="136"/>
    </location>
</feature>
<keyword evidence="5" id="KW-1185">Reference proteome</keyword>
<dbReference type="InterPro" id="IPR025194">
    <property type="entry name" value="RodZ-like_C"/>
</dbReference>
<keyword evidence="2" id="KW-0472">Membrane</keyword>
<dbReference type="InterPro" id="IPR010982">
    <property type="entry name" value="Lambda_DNA-bd_dom_sf"/>
</dbReference>
<name>A0ABV7AKX1_9RHOB</name>
<dbReference type="Pfam" id="PF13464">
    <property type="entry name" value="RodZ_C"/>
    <property type="match status" value="1"/>
</dbReference>